<dbReference type="KEGG" id="ngr:NAEGRDRAFT_75245"/>
<dbReference type="VEuPathDB" id="AmoebaDB:NAEGRDRAFT_75245"/>
<reference evidence="3 4" key="1">
    <citation type="journal article" date="2010" name="Cell">
        <title>The genome of Naegleria gruberi illuminates early eukaryotic versatility.</title>
        <authorList>
            <person name="Fritz-Laylin L.K."/>
            <person name="Prochnik S.E."/>
            <person name="Ginger M.L."/>
            <person name="Dacks J.B."/>
            <person name="Carpenter M.L."/>
            <person name="Field M.C."/>
            <person name="Kuo A."/>
            <person name="Paredez A."/>
            <person name="Chapman J."/>
            <person name="Pham J."/>
            <person name="Shu S."/>
            <person name="Neupane R."/>
            <person name="Cipriano M."/>
            <person name="Mancuso J."/>
            <person name="Tu H."/>
            <person name="Salamov A."/>
            <person name="Lindquist E."/>
            <person name="Shapiro H."/>
            <person name="Lucas S."/>
            <person name="Grigoriev I.V."/>
            <person name="Cande W.Z."/>
            <person name="Fulton C."/>
            <person name="Rokhsar D.S."/>
            <person name="Dawson S.C."/>
        </authorList>
    </citation>
    <scope>NUCLEOTIDE SEQUENCE [LARGE SCALE GENOMIC DNA]</scope>
    <source>
        <strain evidence="3 4">NEG-M</strain>
    </source>
</reference>
<feature type="compositionally biased region" description="Low complexity" evidence="1">
    <location>
        <begin position="442"/>
        <end position="458"/>
    </location>
</feature>
<sequence>MDQFKIERDGGYIFIKYKHAISMKDTFPDPNDEFLSAEERLNYQLRRECRGIVFRNDQDDDEVNIQQENIQNDEKKVKGRIISRKFHKFFNINEREESNVESINWRRGFIVMEKMDGSLVSPLRIIRNDDLNDGIEDSNRVWTFTSMLGFTETGQAVDEFIYQEMEGRKRDKLFELCEYCEESGITPLFEFCSKENKVVIEHEKTSLILLAFRNIESGEYMSFKDTVNTLNKFNNPVPIVKLWKEYPNGLKGVEDANKLLKEIYAQKNVEGYVIRFYEGDMYKVKTTWYTSLHGLETTGKFIRDRHVIKGILENNVDDIISSSFFNGEEKKRKALQLFRDEVERRILLKIAETTKELKEKSIDDISPDSITGKFYYYLTSEHPQEAINNSDLITSVYYSFLIEYFKLNGREFDRHRKLFYKYLSIDFSVMKPYHFTHEGILSEPSSSSTPPKKQAQPPRYAASKNDSTNQSSNSAKPSVDKKKRK</sequence>
<protein>
    <submittedName>
        <fullName evidence="3">Predicted protein</fullName>
    </submittedName>
</protein>
<dbReference type="InterPro" id="IPR019039">
    <property type="entry name" value="T4-Rnl1-like_N"/>
</dbReference>
<dbReference type="OMA" id="VESINWR"/>
<keyword evidence="4" id="KW-1185">Reference proteome</keyword>
<evidence type="ECO:0000313" key="3">
    <source>
        <dbReference type="EMBL" id="EFC37058.1"/>
    </source>
</evidence>
<gene>
    <name evidence="3" type="ORF">NAEGRDRAFT_75245</name>
</gene>
<evidence type="ECO:0000259" key="2">
    <source>
        <dbReference type="Pfam" id="PF09511"/>
    </source>
</evidence>
<accession>D2W1J7</accession>
<dbReference type="InParanoid" id="D2W1J7"/>
<name>D2W1J7_NAEGR</name>
<evidence type="ECO:0000313" key="4">
    <source>
        <dbReference type="Proteomes" id="UP000006671"/>
    </source>
</evidence>
<feature type="domain" description="T4 RNA ligase 1-like N-terminal" evidence="2">
    <location>
        <begin position="48"/>
        <end position="289"/>
    </location>
</feature>
<evidence type="ECO:0000256" key="1">
    <source>
        <dbReference type="SAM" id="MobiDB-lite"/>
    </source>
</evidence>
<dbReference type="Proteomes" id="UP000006671">
    <property type="component" value="Unassembled WGS sequence"/>
</dbReference>
<proteinExistence type="predicted"/>
<organism evidence="4">
    <name type="scientific">Naegleria gruberi</name>
    <name type="common">Amoeba</name>
    <dbReference type="NCBI Taxonomy" id="5762"/>
    <lineage>
        <taxon>Eukaryota</taxon>
        <taxon>Discoba</taxon>
        <taxon>Heterolobosea</taxon>
        <taxon>Tetramitia</taxon>
        <taxon>Eutetramitia</taxon>
        <taxon>Vahlkampfiidae</taxon>
        <taxon>Naegleria</taxon>
    </lineage>
</organism>
<dbReference type="Pfam" id="PF09511">
    <property type="entry name" value="RNA_lig_T4_1"/>
    <property type="match status" value="1"/>
</dbReference>
<dbReference type="OrthoDB" id="16479at2759"/>
<dbReference type="AlphaFoldDB" id="D2W1J7"/>
<dbReference type="RefSeq" id="XP_002669802.1">
    <property type="nucleotide sequence ID" value="XM_002669756.1"/>
</dbReference>
<dbReference type="eggNOG" id="ENOG502SR6H">
    <property type="taxonomic scope" value="Eukaryota"/>
</dbReference>
<dbReference type="EMBL" id="GG738922">
    <property type="protein sequence ID" value="EFC37058.1"/>
    <property type="molecule type" value="Genomic_DNA"/>
</dbReference>
<feature type="compositionally biased region" description="Polar residues" evidence="1">
    <location>
        <begin position="464"/>
        <end position="476"/>
    </location>
</feature>
<feature type="region of interest" description="Disordered" evidence="1">
    <location>
        <begin position="441"/>
        <end position="485"/>
    </location>
</feature>
<dbReference type="GeneID" id="8857127"/>